<evidence type="ECO:0000256" key="1">
    <source>
        <dbReference type="ARBA" id="ARBA00022801"/>
    </source>
</evidence>
<dbReference type="GO" id="GO:0016798">
    <property type="term" value="F:hydrolase activity, acting on glycosyl bonds"/>
    <property type="evidence" value="ECO:0007669"/>
    <property type="project" value="UniProtKB-KW"/>
</dbReference>
<name>D4LF66_RUMC1</name>
<dbReference type="HOGENOM" id="CLU_006462_6_5_9"/>
<dbReference type="InterPro" id="IPR006047">
    <property type="entry name" value="GH13_cat_dom"/>
</dbReference>
<dbReference type="InterPro" id="IPR013780">
    <property type="entry name" value="Glyco_hydro_b"/>
</dbReference>
<dbReference type="Proteomes" id="UP000007054">
    <property type="component" value="Chromosome"/>
</dbReference>
<sequence length="531" mass="60917">MQNWFEHAIIYHIYPMGFCGAPKVNTGGEPVQRLDKVLEILPHLKEMNVDTVYFGPVFESVSHGYDTTDYRCIDRRLGTNEGFARICKTLHENGIRVILDGVFNHVGRSFPQFTDIQKNGQNSPYCGWFDNLNFGGPSPCGDPFWYEGWNGHYNLVKLNLHNPAVCDYLLESVGMWIDRFDIDGLRLDAADCIDFDFFRRLRQYCKSRKPDFWLMGEIIHGDYKRWANPEMLDSVTNYECYKGIYSSHNDKNYFEIDYSINRQSGANGIYKGIALYNFVDNHDVNRIASMLNNPAHLFNVYTLLYAMPGIPSIYYGSEYGIAGRKENNSDDPLRPCYDYQELPGANRELYRHIVKLGRIYRAYPALRTGEYHTVIIRNQQVLFSKTLQDQTIFVALNLSDEGYRFEFDTPMPEMVDVLSGSSIPVSGGRACADVPPHTGMILVRDDILNREPEQPELAMVLPRTLQVGGIYRHFKGGQYRVLTVAKHSETLEELVIYQSCGEDGAVWARPKAMFLDSLPDGRERFALESNM</sequence>
<dbReference type="SUPFAM" id="SSF51011">
    <property type="entry name" value="Glycosyl hydrolase domain"/>
    <property type="match status" value="1"/>
</dbReference>
<dbReference type="PANTHER" id="PTHR10357">
    <property type="entry name" value="ALPHA-AMYLASE FAMILY MEMBER"/>
    <property type="match status" value="1"/>
</dbReference>
<keyword evidence="1" id="KW-0378">Hydrolase</keyword>
<dbReference type="Gene3D" id="2.30.30.320">
    <property type="entry name" value="DUF1653-like domain"/>
    <property type="match status" value="1"/>
</dbReference>
<keyword evidence="2 4" id="KW-0326">Glycosidase</keyword>
<dbReference type="InterPro" id="IPR023387">
    <property type="entry name" value="DUF1653-like_dom"/>
</dbReference>
<dbReference type="InterPro" id="IPR017853">
    <property type="entry name" value="GH"/>
</dbReference>
<evidence type="ECO:0000313" key="5">
    <source>
        <dbReference type="Proteomes" id="UP000007054"/>
    </source>
</evidence>
<keyword evidence="5" id="KW-1185">Reference proteome</keyword>
<dbReference type="AlphaFoldDB" id="D4LF66"/>
<gene>
    <name evidence="4" type="ordered locus">RUM_22620</name>
</gene>
<proteinExistence type="predicted"/>
<dbReference type="STRING" id="213810.RUM_22620"/>
<dbReference type="PANTHER" id="PTHR10357:SF210">
    <property type="entry name" value="MALTODEXTRIN GLUCOSIDASE"/>
    <property type="match status" value="1"/>
</dbReference>
<dbReference type="BioCyc" id="RCHA213810:RUM_RS10995-MONOMER"/>
<dbReference type="GeneID" id="83156912"/>
<dbReference type="SMART" id="SM00642">
    <property type="entry name" value="Aamy"/>
    <property type="match status" value="1"/>
</dbReference>
<dbReference type="KEGG" id="rch:RUM_22620"/>
<dbReference type="Gene3D" id="3.20.20.80">
    <property type="entry name" value="Glycosidases"/>
    <property type="match status" value="2"/>
</dbReference>
<protein>
    <submittedName>
        <fullName evidence="4">Glycosidases</fullName>
    </submittedName>
</protein>
<dbReference type="RefSeq" id="WP_015559167.1">
    <property type="nucleotide sequence ID" value="NC_021039.1"/>
</dbReference>
<dbReference type="GO" id="GO:0005975">
    <property type="term" value="P:carbohydrate metabolic process"/>
    <property type="evidence" value="ECO:0007669"/>
    <property type="project" value="InterPro"/>
</dbReference>
<dbReference type="Gene3D" id="3.90.400.10">
    <property type="entry name" value="Oligo-1,6-glucosidase, Domain 2"/>
    <property type="match status" value="1"/>
</dbReference>
<evidence type="ECO:0000256" key="2">
    <source>
        <dbReference type="ARBA" id="ARBA00023295"/>
    </source>
</evidence>
<dbReference type="InterPro" id="IPR045857">
    <property type="entry name" value="O16G_dom_2"/>
</dbReference>
<feature type="domain" description="Glycosyl hydrolase family 13 catalytic" evidence="3">
    <location>
        <begin position="12"/>
        <end position="360"/>
    </location>
</feature>
<dbReference type="EMBL" id="FP929052">
    <property type="protein sequence ID" value="CBL18261.1"/>
    <property type="molecule type" value="Genomic_DNA"/>
</dbReference>
<evidence type="ECO:0000313" key="4">
    <source>
        <dbReference type="EMBL" id="CBL18261.1"/>
    </source>
</evidence>
<organism evidence="4 5">
    <name type="scientific">Ruminococcus champanellensis (strain DSM 18848 / JCM 17042 / KCTC 15320 / 18P13)</name>
    <dbReference type="NCBI Taxonomy" id="213810"/>
    <lineage>
        <taxon>Bacteria</taxon>
        <taxon>Bacillati</taxon>
        <taxon>Bacillota</taxon>
        <taxon>Clostridia</taxon>
        <taxon>Eubacteriales</taxon>
        <taxon>Oscillospiraceae</taxon>
        <taxon>Ruminococcus</taxon>
    </lineage>
</organism>
<dbReference type="PATRIC" id="fig|213810.4.peg.2152"/>
<reference evidence="4" key="2">
    <citation type="submission" date="2010-03" db="EMBL/GenBank/DDBJ databases">
        <authorList>
            <person name="Pajon A."/>
        </authorList>
    </citation>
    <scope>NUCLEOTIDE SEQUENCE</scope>
    <source>
        <strain evidence="4">Type strain: 18P13</strain>
    </source>
</reference>
<evidence type="ECO:0000259" key="3">
    <source>
        <dbReference type="SMART" id="SM00642"/>
    </source>
</evidence>
<dbReference type="Pfam" id="PF00128">
    <property type="entry name" value="Alpha-amylase"/>
    <property type="match status" value="1"/>
</dbReference>
<dbReference type="CAZy" id="GH13">
    <property type="family name" value="Glycoside Hydrolase Family 13"/>
</dbReference>
<dbReference type="SUPFAM" id="SSF51445">
    <property type="entry name" value="(Trans)glycosidases"/>
    <property type="match status" value="1"/>
</dbReference>
<dbReference type="CDD" id="cd11353">
    <property type="entry name" value="AmyAc_euk_bac_CMD_like"/>
    <property type="match status" value="1"/>
</dbReference>
<reference evidence="4" key="1">
    <citation type="submission" date="2010-03" db="EMBL/GenBank/DDBJ databases">
        <title>The genome sequence of Ruminococcus sp. 18P13.</title>
        <authorList>
            <consortium name="metaHIT consortium -- http://www.metahit.eu/"/>
            <person name="Pajon A."/>
            <person name="Turner K."/>
            <person name="Parkhill J."/>
            <person name="Bernalier A."/>
        </authorList>
    </citation>
    <scope>NUCLEOTIDE SEQUENCE [LARGE SCALE GENOMIC DNA]</scope>
    <source>
        <strain evidence="4">Type strain: 18P13</strain>
    </source>
</reference>
<dbReference type="Pfam" id="PF07866">
    <property type="entry name" value="DUF1653"/>
    <property type="match status" value="1"/>
</dbReference>
<dbReference type="Gene3D" id="2.60.40.1180">
    <property type="entry name" value="Golgi alpha-mannosidase II"/>
    <property type="match status" value="1"/>
</dbReference>
<accession>D4LF66</accession>
<dbReference type="InterPro" id="IPR037135">
    <property type="entry name" value="DUF1653-like_dom_sf"/>
</dbReference>